<dbReference type="RefSeq" id="WP_159361295.1">
    <property type="nucleotide sequence ID" value="NZ_CP047394.1"/>
</dbReference>
<dbReference type="EMBL" id="CP047394">
    <property type="protein sequence ID" value="QHE60291.1"/>
    <property type="molecule type" value="Genomic_DNA"/>
</dbReference>
<feature type="signal peptide" evidence="7">
    <location>
        <begin position="1"/>
        <end position="21"/>
    </location>
</feature>
<feature type="domain" description="Penicillin-binding protein transpeptidase" evidence="8">
    <location>
        <begin position="54"/>
        <end position="243"/>
    </location>
</feature>
<protein>
    <recommendedName>
        <fullName evidence="3">beta-lactamase</fullName>
        <ecNumber evidence="3">3.5.2.6</ecNumber>
    </recommendedName>
</protein>
<comment type="catalytic activity">
    <reaction evidence="1">
        <text>a beta-lactam + H2O = a substituted beta-amino acid</text>
        <dbReference type="Rhea" id="RHEA:20401"/>
        <dbReference type="ChEBI" id="CHEBI:15377"/>
        <dbReference type="ChEBI" id="CHEBI:35627"/>
        <dbReference type="ChEBI" id="CHEBI:140347"/>
        <dbReference type="EC" id="3.5.2.6"/>
    </reaction>
</comment>
<dbReference type="Proteomes" id="UP000465062">
    <property type="component" value="Chromosome"/>
</dbReference>
<evidence type="ECO:0000256" key="7">
    <source>
        <dbReference type="SAM" id="SignalP"/>
    </source>
</evidence>
<dbReference type="InterPro" id="IPR012338">
    <property type="entry name" value="Beta-lactam/transpept-like"/>
</dbReference>
<dbReference type="GO" id="GO:0008800">
    <property type="term" value="F:beta-lactamase activity"/>
    <property type="evidence" value="ECO:0007669"/>
    <property type="project" value="UniProtKB-EC"/>
</dbReference>
<sequence length="260" mass="29959">MKRIAVLIMSMALVVMGGTYADAKTNVQPEIDDMLNGKDATIVIRNLKTDKEFVYNKERSERRYTPESTYKVPHALIGLSTGAVRDEYEVKRWDGTVREFPDWNRDHTLASGMRYSVIWYYQSMARDIGEERMQENLEKMDYGNEDLSGGIDSFWLDSSLKISAREQTDFFEGLVEESLPYDKQQMRTVKRIMINDEQDDYIIHGKTGTRLSDFGLGWYTGYVETDKGEWVFAVNLDGSGTDAKNLTVEVLEKLHIIPEE</sequence>
<evidence type="ECO:0000256" key="1">
    <source>
        <dbReference type="ARBA" id="ARBA00001526"/>
    </source>
</evidence>
<dbReference type="SUPFAM" id="SSF56601">
    <property type="entry name" value="beta-lactamase/transpeptidase-like"/>
    <property type="match status" value="1"/>
</dbReference>
<dbReference type="GO" id="GO:0008658">
    <property type="term" value="F:penicillin binding"/>
    <property type="evidence" value="ECO:0007669"/>
    <property type="project" value="InterPro"/>
</dbReference>
<accession>A0A6I6UML3</accession>
<gene>
    <name evidence="9" type="primary">blaOXA</name>
    <name evidence="9" type="ORF">FHE72_03985</name>
</gene>
<dbReference type="PANTHER" id="PTHR30627">
    <property type="entry name" value="PEPTIDOGLYCAN D,D-TRANSPEPTIDASE"/>
    <property type="match status" value="1"/>
</dbReference>
<evidence type="ECO:0000256" key="2">
    <source>
        <dbReference type="ARBA" id="ARBA00007898"/>
    </source>
</evidence>
<evidence type="ECO:0000256" key="3">
    <source>
        <dbReference type="ARBA" id="ARBA00012865"/>
    </source>
</evidence>
<dbReference type="GO" id="GO:0005886">
    <property type="term" value="C:plasma membrane"/>
    <property type="evidence" value="ECO:0007669"/>
    <property type="project" value="TreeGrafter"/>
</dbReference>
<dbReference type="Gene3D" id="3.40.710.10">
    <property type="entry name" value="DD-peptidase/beta-lactamase superfamily"/>
    <property type="match status" value="1"/>
</dbReference>
<evidence type="ECO:0000313" key="10">
    <source>
        <dbReference type="Proteomes" id="UP000465062"/>
    </source>
</evidence>
<dbReference type="GO" id="GO:0071555">
    <property type="term" value="P:cell wall organization"/>
    <property type="evidence" value="ECO:0007669"/>
    <property type="project" value="TreeGrafter"/>
</dbReference>
<evidence type="ECO:0000256" key="4">
    <source>
        <dbReference type="ARBA" id="ARBA00022729"/>
    </source>
</evidence>
<keyword evidence="6" id="KW-0046">Antibiotic resistance</keyword>
<feature type="chain" id="PRO_5038495363" description="beta-lactamase" evidence="7">
    <location>
        <begin position="22"/>
        <end position="260"/>
    </location>
</feature>
<evidence type="ECO:0000256" key="5">
    <source>
        <dbReference type="ARBA" id="ARBA00022801"/>
    </source>
</evidence>
<dbReference type="KEGG" id="bvq:FHE72_03985"/>
<dbReference type="InterPro" id="IPR050515">
    <property type="entry name" value="Beta-lactam/transpept"/>
</dbReference>
<dbReference type="EC" id="3.5.2.6" evidence="3"/>
<dbReference type="InterPro" id="IPR001460">
    <property type="entry name" value="PCN-bd_Tpept"/>
</dbReference>
<dbReference type="PANTHER" id="PTHR30627:SF6">
    <property type="entry name" value="BETA-LACTAMASE YBXI-RELATED"/>
    <property type="match status" value="1"/>
</dbReference>
<evidence type="ECO:0000256" key="6">
    <source>
        <dbReference type="ARBA" id="ARBA00023251"/>
    </source>
</evidence>
<proteinExistence type="inferred from homology"/>
<dbReference type="Pfam" id="PF00905">
    <property type="entry name" value="Transpeptidase"/>
    <property type="match status" value="1"/>
</dbReference>
<dbReference type="AlphaFoldDB" id="A0A6I6UML3"/>
<keyword evidence="4 7" id="KW-0732">Signal</keyword>
<comment type="similarity">
    <text evidence="2">Belongs to the class-D beta-lactamase family.</text>
</comment>
<organism evidence="9 10">
    <name type="scientific">Rossellomorea vietnamensis</name>
    <dbReference type="NCBI Taxonomy" id="218284"/>
    <lineage>
        <taxon>Bacteria</taxon>
        <taxon>Bacillati</taxon>
        <taxon>Bacillota</taxon>
        <taxon>Bacilli</taxon>
        <taxon>Bacillales</taxon>
        <taxon>Bacillaceae</taxon>
        <taxon>Rossellomorea</taxon>
    </lineage>
</organism>
<dbReference type="GO" id="GO:0046677">
    <property type="term" value="P:response to antibiotic"/>
    <property type="evidence" value="ECO:0007669"/>
    <property type="project" value="UniProtKB-KW"/>
</dbReference>
<evidence type="ECO:0000259" key="8">
    <source>
        <dbReference type="Pfam" id="PF00905"/>
    </source>
</evidence>
<keyword evidence="5" id="KW-0378">Hydrolase</keyword>
<name>A0A6I6UML3_9BACI</name>
<reference evidence="9 10" key="1">
    <citation type="submission" date="2019-06" db="EMBL/GenBank/DDBJ databases">
        <title>An operon consisting of a P-type ATPase gene and a transcriptional regular gene given the different cadmium resistance in Bacillus vietamensis 151-6 and Bacillus marisflavi 151-25.</title>
        <authorList>
            <person name="Yu X."/>
        </authorList>
    </citation>
    <scope>NUCLEOTIDE SEQUENCE [LARGE SCALE GENOMIC DNA]</scope>
    <source>
        <strain evidence="9 10">151-6</strain>
    </source>
</reference>
<evidence type="ECO:0000313" key="9">
    <source>
        <dbReference type="EMBL" id="QHE60291.1"/>
    </source>
</evidence>
<dbReference type="NCBIfam" id="NF012161">
    <property type="entry name" value="bla_class_D_main"/>
    <property type="match status" value="1"/>
</dbReference>